<keyword evidence="6" id="KW-1185">Reference proteome</keyword>
<keyword evidence="1" id="KW-0808">Transferase</keyword>
<dbReference type="EMBL" id="PVTX01000013">
    <property type="protein sequence ID" value="PRZ03581.1"/>
    <property type="molecule type" value="Genomic_DNA"/>
</dbReference>
<dbReference type="Gene3D" id="3.30.450.40">
    <property type="match status" value="1"/>
</dbReference>
<dbReference type="Pfam" id="PF02518">
    <property type="entry name" value="HATPase_c"/>
    <property type="match status" value="1"/>
</dbReference>
<evidence type="ECO:0000256" key="3">
    <source>
        <dbReference type="ARBA" id="ARBA00023012"/>
    </source>
</evidence>
<dbReference type="PANTHER" id="PTHR24421">
    <property type="entry name" value="NITRATE/NITRITE SENSOR PROTEIN NARX-RELATED"/>
    <property type="match status" value="1"/>
</dbReference>
<evidence type="ECO:0000259" key="4">
    <source>
        <dbReference type="SMART" id="SM00065"/>
    </source>
</evidence>
<reference evidence="5 6" key="1">
    <citation type="submission" date="2018-03" db="EMBL/GenBank/DDBJ databases">
        <title>Comparative analysis of microorganisms from saline springs in Andes Mountain Range, Colombia.</title>
        <authorList>
            <person name="Rubin E."/>
        </authorList>
    </citation>
    <scope>NUCLEOTIDE SEQUENCE [LARGE SCALE GENOMIC DNA]</scope>
    <source>
        <strain evidence="5 6">CG 23</strain>
    </source>
</reference>
<dbReference type="InterPro" id="IPR003594">
    <property type="entry name" value="HATPase_dom"/>
</dbReference>
<accession>A0ABX5ECY3</accession>
<dbReference type="InterPro" id="IPR050482">
    <property type="entry name" value="Sensor_HK_TwoCompSys"/>
</dbReference>
<comment type="caution">
    <text evidence="5">The sequence shown here is derived from an EMBL/GenBank/DDBJ whole genome shotgun (WGS) entry which is preliminary data.</text>
</comment>
<keyword evidence="3" id="KW-0902">Two-component regulatory system</keyword>
<gene>
    <name evidence="5" type="ORF">BCL65_11382</name>
</gene>
<dbReference type="SMART" id="SM00065">
    <property type="entry name" value="GAF"/>
    <property type="match status" value="1"/>
</dbReference>
<keyword evidence="2" id="KW-0418">Kinase</keyword>
<feature type="domain" description="GAF" evidence="4">
    <location>
        <begin position="25"/>
        <end position="173"/>
    </location>
</feature>
<dbReference type="SUPFAM" id="SSF55874">
    <property type="entry name" value="ATPase domain of HSP90 chaperone/DNA topoisomerase II/histidine kinase"/>
    <property type="match status" value="1"/>
</dbReference>
<dbReference type="SUPFAM" id="SSF55781">
    <property type="entry name" value="GAF domain-like"/>
    <property type="match status" value="1"/>
</dbReference>
<dbReference type="Proteomes" id="UP000239895">
    <property type="component" value="Unassembled WGS sequence"/>
</dbReference>
<dbReference type="Gene3D" id="3.30.565.10">
    <property type="entry name" value="Histidine kinase-like ATPase, C-terminal domain"/>
    <property type="match status" value="1"/>
</dbReference>
<dbReference type="Pfam" id="PF07730">
    <property type="entry name" value="HisKA_3"/>
    <property type="match status" value="1"/>
</dbReference>
<dbReference type="PANTHER" id="PTHR24421:SF56">
    <property type="entry name" value="OXYGEN SENSOR HISTIDINE KINASE RESPONSE REGULATOR DOST"/>
    <property type="match status" value="1"/>
</dbReference>
<evidence type="ECO:0000256" key="1">
    <source>
        <dbReference type="ARBA" id="ARBA00022679"/>
    </source>
</evidence>
<protein>
    <submittedName>
        <fullName evidence="5">Histidine kinase-like protein</fullName>
    </submittedName>
</protein>
<organism evidence="5 6">
    <name type="scientific">Isoptericola halotolerans</name>
    <dbReference type="NCBI Taxonomy" id="300560"/>
    <lineage>
        <taxon>Bacteria</taxon>
        <taxon>Bacillati</taxon>
        <taxon>Actinomycetota</taxon>
        <taxon>Actinomycetes</taxon>
        <taxon>Micrococcales</taxon>
        <taxon>Promicromonosporaceae</taxon>
        <taxon>Isoptericola</taxon>
    </lineage>
</organism>
<dbReference type="InterPro" id="IPR011712">
    <property type="entry name" value="Sig_transdc_His_kin_sub3_dim/P"/>
</dbReference>
<dbReference type="Pfam" id="PF13185">
    <property type="entry name" value="GAF_2"/>
    <property type="match status" value="1"/>
</dbReference>
<evidence type="ECO:0000313" key="6">
    <source>
        <dbReference type="Proteomes" id="UP000239895"/>
    </source>
</evidence>
<dbReference type="InterPro" id="IPR003018">
    <property type="entry name" value="GAF"/>
</dbReference>
<dbReference type="InterPro" id="IPR036890">
    <property type="entry name" value="HATPase_C_sf"/>
</dbReference>
<sequence>MMEKASAEVQDAILHAVSGVSSEFDLRDLLHGVVRAACDLSGARYGALGVIGRSRRHLVEFVTEGISDEVRTGIDHLPTGRGLLGHLIAHEEALRLGDLTNHPSSAGFPPGHPPMTTFLGVPVRVRGRVFGNLYLTDKKTGPVFTRDDENNVSALAGLAGLAIDHARLLMIAERRARWFEATAATPSAVLRAGGTDEALDVVLRAALQASGGRTSLAIAPDATPGTSGGFAVRAAVGDLDHDPRRTLAELRPALMLAMASSETRWAELPDDGMAVMTRLSIDMVARGALVIVLPRREFAQNLSEESEFVTSFASHASLVLERRHTRAVQEEIAVLAERNRIARDLHDGVTQRLFALGLQLTAAARQSPPVVQDLLKAVSDDLDATIREVRQSVIDLQPPDRSQHSLRAKVRALVSEYAHVLEHTPVLQIDGPVDTLVDQALHHHVIAVLREGLSNIARHAAAHSVQVRICAAPGDLTCTVTDDGVGFDPSAARSGLVNLAERAAERGGSLEITRRDPHGSVLTWRVPMATGPPETTDAAD</sequence>
<name>A0ABX5ECY3_9MICO</name>
<dbReference type="InterPro" id="IPR029016">
    <property type="entry name" value="GAF-like_dom_sf"/>
</dbReference>
<dbReference type="Gene3D" id="1.20.5.1930">
    <property type="match status" value="1"/>
</dbReference>
<evidence type="ECO:0000256" key="2">
    <source>
        <dbReference type="ARBA" id="ARBA00022777"/>
    </source>
</evidence>
<dbReference type="CDD" id="cd16917">
    <property type="entry name" value="HATPase_UhpB-NarQ-NarX-like"/>
    <property type="match status" value="1"/>
</dbReference>
<proteinExistence type="predicted"/>
<evidence type="ECO:0000313" key="5">
    <source>
        <dbReference type="EMBL" id="PRZ03581.1"/>
    </source>
</evidence>